<dbReference type="RefSeq" id="WP_377258442.1">
    <property type="nucleotide sequence ID" value="NZ_JBHLUH010000071.1"/>
</dbReference>
<dbReference type="PANTHER" id="PTHR43649">
    <property type="entry name" value="ARABINOSE-BINDING PROTEIN-RELATED"/>
    <property type="match status" value="1"/>
</dbReference>
<sequence>MVTRRSRRLDLRVSGLLYFGQDRYSDRQRVDAERTSAMVGGRVQLRKAAALGIATVLTGALAACGGDSGEEQSGGGSVTLWMYPVIADQAKSQAFWSKVETDFEAANAGIDAKIELQPWDGRQEKITTALAAGKGFDLVVLGPDQIPQYVEQGTLAPVDDVLTDKAAFAPNAINALSVDDKLYAVPIYHTVNLPVYNKAALAKAGITDPPDTWTEIREAAPKLAAAGVSMFHYAGAPNETLNLTFYPFLWQNGASVFSPDGKSVAFNQPAGVEALQFLLDLEAAGGLQQGAATATTVLDNTSFLKGTTAAVPTAALSQLPQIEGAIGAENVVIGEPIEGKSRVSFGIPGGVVMAKHAEGNEAAKKLAAYLGSAEVMASLAKESGFFPTRPDVQVPDATEQANQFAAALDKMYPGDTHPKARQVMAVLAPHLQAALQGKKTAQQALDDAAKEANALLG</sequence>
<keyword evidence="2" id="KW-1185">Reference proteome</keyword>
<dbReference type="PANTHER" id="PTHR43649:SF12">
    <property type="entry name" value="DIACETYLCHITOBIOSE BINDING PROTEIN DASA"/>
    <property type="match status" value="1"/>
</dbReference>
<dbReference type="InterPro" id="IPR006059">
    <property type="entry name" value="SBP"/>
</dbReference>
<protein>
    <submittedName>
        <fullName evidence="1">Extracellular solute-binding protein</fullName>
    </submittedName>
</protein>
<dbReference type="Proteomes" id="UP001589867">
    <property type="component" value="Unassembled WGS sequence"/>
</dbReference>
<dbReference type="SUPFAM" id="SSF53850">
    <property type="entry name" value="Periplasmic binding protein-like II"/>
    <property type="match status" value="1"/>
</dbReference>
<evidence type="ECO:0000313" key="1">
    <source>
        <dbReference type="EMBL" id="MFC0532421.1"/>
    </source>
</evidence>
<dbReference type="Gene3D" id="3.40.190.10">
    <property type="entry name" value="Periplasmic binding protein-like II"/>
    <property type="match status" value="1"/>
</dbReference>
<evidence type="ECO:0000313" key="2">
    <source>
        <dbReference type="Proteomes" id="UP001589867"/>
    </source>
</evidence>
<dbReference type="InterPro" id="IPR050490">
    <property type="entry name" value="Bact_solute-bd_prot1"/>
</dbReference>
<organism evidence="1 2">
    <name type="scientific">Phytohabitans kaempferiae</name>
    <dbReference type="NCBI Taxonomy" id="1620943"/>
    <lineage>
        <taxon>Bacteria</taxon>
        <taxon>Bacillati</taxon>
        <taxon>Actinomycetota</taxon>
        <taxon>Actinomycetes</taxon>
        <taxon>Micromonosporales</taxon>
        <taxon>Micromonosporaceae</taxon>
    </lineage>
</organism>
<gene>
    <name evidence="1" type="ORF">ACFFIA_32720</name>
</gene>
<accession>A0ABV6MCF8</accession>
<proteinExistence type="predicted"/>
<dbReference type="Pfam" id="PF01547">
    <property type="entry name" value="SBP_bac_1"/>
    <property type="match status" value="1"/>
</dbReference>
<name>A0ABV6MCF8_9ACTN</name>
<reference evidence="1 2" key="1">
    <citation type="submission" date="2024-09" db="EMBL/GenBank/DDBJ databases">
        <authorList>
            <person name="Sun Q."/>
            <person name="Mori K."/>
        </authorList>
    </citation>
    <scope>NUCLEOTIDE SEQUENCE [LARGE SCALE GENOMIC DNA]</scope>
    <source>
        <strain evidence="1 2">TBRC 3947</strain>
    </source>
</reference>
<comment type="caution">
    <text evidence="1">The sequence shown here is derived from an EMBL/GenBank/DDBJ whole genome shotgun (WGS) entry which is preliminary data.</text>
</comment>
<dbReference type="EMBL" id="JBHLUH010000071">
    <property type="protein sequence ID" value="MFC0532421.1"/>
    <property type="molecule type" value="Genomic_DNA"/>
</dbReference>